<name>A0AA50H462_9HYPH</name>
<dbReference type="AlphaFoldDB" id="A0AA50H462"/>
<organism evidence="4 5">
    <name type="scientific">Shinella sumterensis</name>
    <dbReference type="NCBI Taxonomy" id="1967501"/>
    <lineage>
        <taxon>Bacteria</taxon>
        <taxon>Pseudomonadati</taxon>
        <taxon>Pseudomonadota</taxon>
        <taxon>Alphaproteobacteria</taxon>
        <taxon>Hyphomicrobiales</taxon>
        <taxon>Rhizobiaceae</taxon>
        <taxon>Shinella</taxon>
    </lineage>
</organism>
<evidence type="ECO:0000256" key="1">
    <source>
        <dbReference type="ARBA" id="ARBA00006484"/>
    </source>
</evidence>
<feature type="domain" description="Ketoreductase" evidence="3">
    <location>
        <begin position="10"/>
        <end position="185"/>
    </location>
</feature>
<evidence type="ECO:0000256" key="2">
    <source>
        <dbReference type="ARBA" id="ARBA00023002"/>
    </source>
</evidence>
<dbReference type="PRINTS" id="PR00081">
    <property type="entry name" value="GDHRDH"/>
</dbReference>
<dbReference type="InterPro" id="IPR020904">
    <property type="entry name" value="Sc_DH/Rdtase_CS"/>
</dbReference>
<dbReference type="CDD" id="cd05233">
    <property type="entry name" value="SDR_c"/>
    <property type="match status" value="1"/>
</dbReference>
<keyword evidence="5" id="KW-1185">Reference proteome</keyword>
<reference evidence="4 5" key="1">
    <citation type="submission" date="2023-08" db="EMBL/GenBank/DDBJ databases">
        <title>Pathogen: clinical or host-associated sample.</title>
        <authorList>
            <person name="Hergert J."/>
            <person name="Casey R."/>
            <person name="Wagner J."/>
            <person name="Young E.L."/>
            <person name="Oakeson K.F."/>
        </authorList>
    </citation>
    <scope>NUCLEOTIDE SEQUENCE [LARGE SCALE GENOMIC DNA]</scope>
    <source>
        <strain evidence="4 5">1760953</strain>
    </source>
</reference>
<dbReference type="Pfam" id="PF13561">
    <property type="entry name" value="adh_short_C2"/>
    <property type="match status" value="1"/>
</dbReference>
<dbReference type="PANTHER" id="PTHR42760:SF133">
    <property type="entry name" value="3-OXOACYL-[ACYL-CARRIER-PROTEIN] REDUCTASE"/>
    <property type="match status" value="1"/>
</dbReference>
<keyword evidence="2" id="KW-0560">Oxidoreductase</keyword>
<evidence type="ECO:0000313" key="4">
    <source>
        <dbReference type="EMBL" id="WLR97364.1"/>
    </source>
</evidence>
<dbReference type="GO" id="GO:0016616">
    <property type="term" value="F:oxidoreductase activity, acting on the CH-OH group of donors, NAD or NADP as acceptor"/>
    <property type="evidence" value="ECO:0007669"/>
    <property type="project" value="TreeGrafter"/>
</dbReference>
<dbReference type="Proteomes" id="UP001234585">
    <property type="component" value="Chromosome"/>
</dbReference>
<dbReference type="RefSeq" id="WP_306037357.1">
    <property type="nucleotide sequence ID" value="NZ_CP132302.1"/>
</dbReference>
<dbReference type="SMART" id="SM00822">
    <property type="entry name" value="PKS_KR"/>
    <property type="match status" value="1"/>
</dbReference>
<evidence type="ECO:0000313" key="5">
    <source>
        <dbReference type="Proteomes" id="UP001234585"/>
    </source>
</evidence>
<dbReference type="EMBL" id="CP132302">
    <property type="protein sequence ID" value="WLR97364.1"/>
    <property type="molecule type" value="Genomic_DNA"/>
</dbReference>
<evidence type="ECO:0000259" key="3">
    <source>
        <dbReference type="SMART" id="SM00822"/>
    </source>
</evidence>
<dbReference type="PRINTS" id="PR00080">
    <property type="entry name" value="SDRFAMILY"/>
</dbReference>
<accession>A0AA50H462</accession>
<comment type="similarity">
    <text evidence="1">Belongs to the short-chain dehydrogenases/reductases (SDR) family.</text>
</comment>
<sequence>MQNPKNPSAKAILITGAGRGIGAALAVAAAAEGHYVAANYRSESVEVDQLVSRLKDGIGIRADVGIAEDVQRLIEETLAHFGRIDCVINNAGIGEVCPIDRLDLALFQKTLHANLTSAFLVSQAAWPHMTRNGGRLIFMSSTAARTGGGLSAAYAASKGGVESLMHAYATALRPHRITANAIAPALIESRMASAIDAGPTENLPLGRMGRPEELWPATRMIMETEYLTGQTIHVDAGRYMT</sequence>
<dbReference type="PANTHER" id="PTHR42760">
    <property type="entry name" value="SHORT-CHAIN DEHYDROGENASES/REDUCTASES FAMILY MEMBER"/>
    <property type="match status" value="1"/>
</dbReference>
<dbReference type="SUPFAM" id="SSF51735">
    <property type="entry name" value="NAD(P)-binding Rossmann-fold domains"/>
    <property type="match status" value="1"/>
</dbReference>
<dbReference type="Gene3D" id="3.40.50.720">
    <property type="entry name" value="NAD(P)-binding Rossmann-like Domain"/>
    <property type="match status" value="1"/>
</dbReference>
<protein>
    <submittedName>
        <fullName evidence="4">SDR family oxidoreductase</fullName>
    </submittedName>
</protein>
<dbReference type="PROSITE" id="PS00061">
    <property type="entry name" value="ADH_SHORT"/>
    <property type="match status" value="1"/>
</dbReference>
<dbReference type="InterPro" id="IPR057326">
    <property type="entry name" value="KR_dom"/>
</dbReference>
<dbReference type="InterPro" id="IPR036291">
    <property type="entry name" value="NAD(P)-bd_dom_sf"/>
</dbReference>
<dbReference type="FunFam" id="3.40.50.720:FF:000173">
    <property type="entry name" value="3-oxoacyl-[acyl-carrier protein] reductase"/>
    <property type="match status" value="1"/>
</dbReference>
<dbReference type="InterPro" id="IPR002347">
    <property type="entry name" value="SDR_fam"/>
</dbReference>
<proteinExistence type="inferred from homology"/>
<gene>
    <name evidence="4" type="ORF">Q9313_17040</name>
</gene>